<evidence type="ECO:0000313" key="1">
    <source>
        <dbReference type="EMBL" id="CAG8723775.1"/>
    </source>
</evidence>
<sequence>MRESMKLASFFWKEMSSERKNYFLKFAYSNTNNGYVFSLDNWVSDSHSINVPYPQTVTSSVPFTEYVPLTESSPFLKFLSDNSSEPLNYHKFAELSSLTPSEHDTYTPECSQSTLNGFVDSTPIGLTPTFLEFESLEIPLQEELILSEPDEFLSSVRIKSDLALLSSSEFTQSTLFSELGSSTPSPFVFSDFEHIEFDFQ</sequence>
<protein>
    <submittedName>
        <fullName evidence="1">13854_t:CDS:1</fullName>
    </submittedName>
</protein>
<proteinExistence type="predicted"/>
<gene>
    <name evidence="1" type="ORF">ACOLOM_LOCUS11261</name>
</gene>
<dbReference type="Proteomes" id="UP000789525">
    <property type="component" value="Unassembled WGS sequence"/>
</dbReference>
<evidence type="ECO:0000313" key="2">
    <source>
        <dbReference type="Proteomes" id="UP000789525"/>
    </source>
</evidence>
<keyword evidence="2" id="KW-1185">Reference proteome</keyword>
<comment type="caution">
    <text evidence="1">The sequence shown here is derived from an EMBL/GenBank/DDBJ whole genome shotgun (WGS) entry which is preliminary data.</text>
</comment>
<dbReference type="EMBL" id="CAJVPT010039794">
    <property type="protein sequence ID" value="CAG8723775.1"/>
    <property type="molecule type" value="Genomic_DNA"/>
</dbReference>
<reference evidence="1" key="1">
    <citation type="submission" date="2021-06" db="EMBL/GenBank/DDBJ databases">
        <authorList>
            <person name="Kallberg Y."/>
            <person name="Tangrot J."/>
            <person name="Rosling A."/>
        </authorList>
    </citation>
    <scope>NUCLEOTIDE SEQUENCE</scope>
    <source>
        <strain evidence="1">CL356</strain>
    </source>
</reference>
<organism evidence="1 2">
    <name type="scientific">Acaulospora colombiana</name>
    <dbReference type="NCBI Taxonomy" id="27376"/>
    <lineage>
        <taxon>Eukaryota</taxon>
        <taxon>Fungi</taxon>
        <taxon>Fungi incertae sedis</taxon>
        <taxon>Mucoromycota</taxon>
        <taxon>Glomeromycotina</taxon>
        <taxon>Glomeromycetes</taxon>
        <taxon>Diversisporales</taxon>
        <taxon>Acaulosporaceae</taxon>
        <taxon>Acaulospora</taxon>
    </lineage>
</organism>
<name>A0ACA9PZ40_9GLOM</name>
<accession>A0ACA9PZ40</accession>